<dbReference type="AlphaFoldDB" id="G3UNN3"/>
<dbReference type="GO" id="GO:0005886">
    <property type="term" value="C:plasma membrane"/>
    <property type="evidence" value="ECO:0007669"/>
    <property type="project" value="UniProtKB-SubCell"/>
</dbReference>
<evidence type="ECO:0000256" key="11">
    <source>
        <dbReference type="RuleBase" id="RU364061"/>
    </source>
</evidence>
<evidence type="ECO:0000256" key="1">
    <source>
        <dbReference type="ARBA" id="ARBA00004651"/>
    </source>
</evidence>
<feature type="transmembrane region" description="Helical" evidence="11">
    <location>
        <begin position="21"/>
        <end position="41"/>
    </location>
</feature>
<dbReference type="GO" id="GO:0019236">
    <property type="term" value="P:response to pheromone"/>
    <property type="evidence" value="ECO:0007669"/>
    <property type="project" value="UniProtKB-KW"/>
</dbReference>
<organism evidence="12 13">
    <name type="scientific">Loxodonta africana</name>
    <name type="common">African elephant</name>
    <dbReference type="NCBI Taxonomy" id="9785"/>
    <lineage>
        <taxon>Eukaryota</taxon>
        <taxon>Metazoa</taxon>
        <taxon>Chordata</taxon>
        <taxon>Craniata</taxon>
        <taxon>Vertebrata</taxon>
        <taxon>Euteleostomi</taxon>
        <taxon>Mammalia</taxon>
        <taxon>Eutheria</taxon>
        <taxon>Afrotheria</taxon>
        <taxon>Proboscidea</taxon>
        <taxon>Elephantidae</taxon>
        <taxon>Loxodonta</taxon>
    </lineage>
</organism>
<keyword evidence="10 11" id="KW-0807">Transducer</keyword>
<dbReference type="InParanoid" id="G3UNN3"/>
<accession>G3UNN3</accession>
<keyword evidence="4 11" id="KW-0589">Pheromone response</keyword>
<evidence type="ECO:0000256" key="2">
    <source>
        <dbReference type="ARBA" id="ARBA00010663"/>
    </source>
</evidence>
<reference evidence="12" key="2">
    <citation type="submission" date="2025-08" db="UniProtKB">
        <authorList>
            <consortium name="Ensembl"/>
        </authorList>
    </citation>
    <scope>IDENTIFICATION</scope>
    <source>
        <strain evidence="12">Isolate ISIS603380</strain>
    </source>
</reference>
<dbReference type="GeneTree" id="ENSGT00960000186612"/>
<feature type="transmembrane region" description="Helical" evidence="11">
    <location>
        <begin position="179"/>
        <end position="201"/>
    </location>
</feature>
<reference evidence="12" key="3">
    <citation type="submission" date="2025-09" db="UniProtKB">
        <authorList>
            <consortium name="Ensembl"/>
        </authorList>
    </citation>
    <scope>IDENTIFICATION</scope>
    <source>
        <strain evidence="12">Isolate ISIS603380</strain>
    </source>
</reference>
<evidence type="ECO:0000256" key="6">
    <source>
        <dbReference type="ARBA" id="ARBA00022989"/>
    </source>
</evidence>
<dbReference type="Ensembl" id="ENSLAFT00000035289.1">
    <property type="protein sequence ID" value="ENSLAFP00000029442.1"/>
    <property type="gene ID" value="ENSLAFG00000030776.1"/>
</dbReference>
<keyword evidence="13" id="KW-1185">Reference proteome</keyword>
<feature type="transmembrane region" description="Helical" evidence="11">
    <location>
        <begin position="53"/>
        <end position="72"/>
    </location>
</feature>
<keyword evidence="3 11" id="KW-1003">Cell membrane</keyword>
<dbReference type="PANTHER" id="PTHR24062">
    <property type="entry name" value="VOMERONASAL TYPE-1 RECEPTOR"/>
    <property type="match status" value="1"/>
</dbReference>
<name>G3UNN3_LOXAF</name>
<keyword evidence="6 11" id="KW-1133">Transmembrane helix</keyword>
<dbReference type="InterPro" id="IPR004072">
    <property type="entry name" value="Vmron_rcpt_1"/>
</dbReference>
<evidence type="ECO:0000313" key="12">
    <source>
        <dbReference type="Ensembl" id="ENSLAFP00000029442.1"/>
    </source>
</evidence>
<keyword evidence="7 11" id="KW-0297">G-protein coupled receptor</keyword>
<keyword evidence="8 11" id="KW-0472">Membrane</keyword>
<dbReference type="Proteomes" id="UP000007646">
    <property type="component" value="Unassembled WGS sequence"/>
</dbReference>
<evidence type="ECO:0000256" key="10">
    <source>
        <dbReference type="ARBA" id="ARBA00023224"/>
    </source>
</evidence>
<evidence type="ECO:0000256" key="7">
    <source>
        <dbReference type="ARBA" id="ARBA00023040"/>
    </source>
</evidence>
<keyword evidence="5 11" id="KW-0812">Transmembrane</keyword>
<feature type="transmembrane region" description="Helical" evidence="11">
    <location>
        <begin position="137"/>
        <end position="158"/>
    </location>
</feature>
<evidence type="ECO:0000256" key="3">
    <source>
        <dbReference type="ARBA" id="ARBA00022475"/>
    </source>
</evidence>
<feature type="transmembrane region" description="Helical" evidence="11">
    <location>
        <begin position="246"/>
        <end position="264"/>
    </location>
</feature>
<feature type="transmembrane region" description="Helical" evidence="11">
    <location>
        <begin position="92"/>
        <end position="117"/>
    </location>
</feature>
<evidence type="ECO:0000313" key="13">
    <source>
        <dbReference type="Proteomes" id="UP000007646"/>
    </source>
</evidence>
<dbReference type="Pfam" id="PF03402">
    <property type="entry name" value="V1R"/>
    <property type="match status" value="1"/>
</dbReference>
<dbReference type="SUPFAM" id="SSF81321">
    <property type="entry name" value="Family A G protein-coupled receptor-like"/>
    <property type="match status" value="1"/>
</dbReference>
<dbReference type="Gene3D" id="1.20.1070.10">
    <property type="entry name" value="Rhodopsin 7-helix transmembrane proteins"/>
    <property type="match status" value="1"/>
</dbReference>
<reference evidence="12 13" key="1">
    <citation type="submission" date="2009-06" db="EMBL/GenBank/DDBJ databases">
        <title>The Genome Sequence of Loxodonta africana (African elephant).</title>
        <authorList>
            <person name="Di Palma F."/>
            <person name="Heiman D."/>
            <person name="Young S."/>
            <person name="Johnson J."/>
            <person name="Lander E.S."/>
            <person name="Lindblad-Toh K."/>
        </authorList>
    </citation>
    <scope>NUCLEOTIDE SEQUENCE [LARGE SCALE GENOMIC DNA]</scope>
    <source>
        <strain evidence="12 13">Isolate ISIS603380</strain>
    </source>
</reference>
<evidence type="ECO:0000256" key="4">
    <source>
        <dbReference type="ARBA" id="ARBA00022507"/>
    </source>
</evidence>
<dbReference type="OMA" id="ARFLYLW"/>
<dbReference type="HOGENOM" id="CLU_058641_1_0_1"/>
<dbReference type="GO" id="GO:0016503">
    <property type="term" value="F:pheromone receptor activity"/>
    <property type="evidence" value="ECO:0007669"/>
    <property type="project" value="InterPro"/>
</dbReference>
<comment type="subcellular location">
    <subcellularLocation>
        <location evidence="1 11">Cell membrane</location>
        <topology evidence="1 11">Multi-pass membrane protein</topology>
    </subcellularLocation>
</comment>
<evidence type="ECO:0000256" key="5">
    <source>
        <dbReference type="ARBA" id="ARBA00022692"/>
    </source>
</evidence>
<evidence type="ECO:0000256" key="8">
    <source>
        <dbReference type="ARBA" id="ARBA00023136"/>
    </source>
</evidence>
<protein>
    <recommendedName>
        <fullName evidence="11">Vomeronasal type-1 receptor</fullName>
    </recommendedName>
</protein>
<dbReference type="eggNOG" id="ENOG502R0MZ">
    <property type="taxonomic scope" value="Eukaryota"/>
</dbReference>
<comment type="similarity">
    <text evidence="2 11">Belongs to the G-protein coupled receptor 1 family.</text>
</comment>
<sequence length="298" mass="33235">LPMSFQKQALRTNEQVTLKTFFLSKVVVETLASGSLFFHNVSPTLTGHRMRSTHTIFACALGNSLVLLSSRIPQMMAAFRLKNILSSLGCKLFYYICRLACSTTLCSTCILSTYQAITLIPVKAEWATVRGRAPKVIGPSCCTCWMFSVFTNIYTPFVTGPQGTYNDTTTQDKWMRSHLRVSAGIVAFWSATDTMFIGLMIGANGSMALLLCKHQQRVQHIHTPSHSHKHPTEIIATHNPDTGDHLWHLLIFYLSVFVYVRVGVMHVSQILASCFPTVSPLLLILRDPRVLCAIISHT</sequence>
<evidence type="ECO:0000256" key="9">
    <source>
        <dbReference type="ARBA" id="ARBA00023170"/>
    </source>
</evidence>
<keyword evidence="9 11" id="KW-0675">Receptor</keyword>
<proteinExistence type="inferred from homology"/>